<comment type="caution">
    <text evidence="1">The sequence shown here is derived from an EMBL/GenBank/DDBJ whole genome shotgun (WGS) entry which is preliminary data.</text>
</comment>
<name>A0ABW6BRD6_9BACT</name>
<keyword evidence="2" id="KW-1185">Reference proteome</keyword>
<dbReference type="RefSeq" id="WP_377483357.1">
    <property type="nucleotide sequence ID" value="NZ_JBHUOX010000005.1"/>
</dbReference>
<gene>
    <name evidence="1" type="ORF">ACFS7Z_08475</name>
</gene>
<sequence length="145" mass="17151">MSRFTIRRLQIEDVLDFGKVDKGYKFTDIFVYDNDYLVNYIIPRTGVCFRSLDDFLKVGNPKRINFDTLNEFALDSVLNYLAKNETYVSGAIPWSLDNITYNKNIGHMCEANFEEFEFKFSEELIRINNEKLLQLELKGDKAYWE</sequence>
<reference evidence="2" key="1">
    <citation type="journal article" date="2019" name="Int. J. Syst. Evol. Microbiol.">
        <title>The Global Catalogue of Microorganisms (GCM) 10K type strain sequencing project: providing services to taxonomists for standard genome sequencing and annotation.</title>
        <authorList>
            <consortium name="The Broad Institute Genomics Platform"/>
            <consortium name="The Broad Institute Genome Sequencing Center for Infectious Disease"/>
            <person name="Wu L."/>
            <person name="Ma J."/>
        </authorList>
    </citation>
    <scope>NUCLEOTIDE SEQUENCE [LARGE SCALE GENOMIC DNA]</scope>
    <source>
        <strain evidence="2">KCTC 23984</strain>
    </source>
</reference>
<protein>
    <submittedName>
        <fullName evidence="1">Uncharacterized protein</fullName>
    </submittedName>
</protein>
<organism evidence="1 2">
    <name type="scientific">Pontibacter toksunensis</name>
    <dbReference type="NCBI Taxonomy" id="1332631"/>
    <lineage>
        <taxon>Bacteria</taxon>
        <taxon>Pseudomonadati</taxon>
        <taxon>Bacteroidota</taxon>
        <taxon>Cytophagia</taxon>
        <taxon>Cytophagales</taxon>
        <taxon>Hymenobacteraceae</taxon>
        <taxon>Pontibacter</taxon>
    </lineage>
</organism>
<evidence type="ECO:0000313" key="1">
    <source>
        <dbReference type="EMBL" id="MFD3000390.1"/>
    </source>
</evidence>
<dbReference type="Proteomes" id="UP001597641">
    <property type="component" value="Unassembled WGS sequence"/>
</dbReference>
<proteinExistence type="predicted"/>
<accession>A0ABW6BRD6</accession>
<dbReference type="EMBL" id="JBHUOX010000005">
    <property type="protein sequence ID" value="MFD3000390.1"/>
    <property type="molecule type" value="Genomic_DNA"/>
</dbReference>
<evidence type="ECO:0000313" key="2">
    <source>
        <dbReference type="Proteomes" id="UP001597641"/>
    </source>
</evidence>